<name>A0A0F9JMZ7_9ZZZZ</name>
<feature type="non-terminal residue" evidence="1">
    <location>
        <position position="1"/>
    </location>
</feature>
<dbReference type="AlphaFoldDB" id="A0A0F9JMZ7"/>
<sequence>AFAVHEFGLNVQPRQHVVDHWPAAMNDHWVHTHLPHQRDITGEFIHRLIAAHRMTAQLDDHGGIGIALQKGQGLAEGTGSGDPVAVHVLRSHLLTHGKPIAAEVLYQRGDDGTQGRYAPALFRRRDHNLRIGGGVFAQRFFDLFKDLGAFGFFDLVALGQNHLKSHRRTVEQRHNFVVDLFDPMARVDQHESAAQGLTARQVLFQQPLPFFDHGQGGIGIAVAGKVDEVVLFASRKKVYLLRTTWRVGGPRERLHARQCVN</sequence>
<gene>
    <name evidence="1" type="ORF">LCGC14_1432980</name>
</gene>
<dbReference type="EMBL" id="LAZR01009680">
    <property type="protein sequence ID" value="KKM71209.1"/>
    <property type="molecule type" value="Genomic_DNA"/>
</dbReference>
<protein>
    <submittedName>
        <fullName evidence="1">Uncharacterized protein</fullName>
    </submittedName>
</protein>
<evidence type="ECO:0000313" key="1">
    <source>
        <dbReference type="EMBL" id="KKM71209.1"/>
    </source>
</evidence>
<organism evidence="1">
    <name type="scientific">marine sediment metagenome</name>
    <dbReference type="NCBI Taxonomy" id="412755"/>
    <lineage>
        <taxon>unclassified sequences</taxon>
        <taxon>metagenomes</taxon>
        <taxon>ecological metagenomes</taxon>
    </lineage>
</organism>
<reference evidence="1" key="1">
    <citation type="journal article" date="2015" name="Nature">
        <title>Complex archaea that bridge the gap between prokaryotes and eukaryotes.</title>
        <authorList>
            <person name="Spang A."/>
            <person name="Saw J.H."/>
            <person name="Jorgensen S.L."/>
            <person name="Zaremba-Niedzwiedzka K."/>
            <person name="Martijn J."/>
            <person name="Lind A.E."/>
            <person name="van Eijk R."/>
            <person name="Schleper C."/>
            <person name="Guy L."/>
            <person name="Ettema T.J."/>
        </authorList>
    </citation>
    <scope>NUCLEOTIDE SEQUENCE</scope>
</reference>
<accession>A0A0F9JMZ7</accession>
<proteinExistence type="predicted"/>
<comment type="caution">
    <text evidence="1">The sequence shown here is derived from an EMBL/GenBank/DDBJ whole genome shotgun (WGS) entry which is preliminary data.</text>
</comment>